<evidence type="ECO:0000256" key="4">
    <source>
        <dbReference type="ARBA" id="ARBA00023136"/>
    </source>
</evidence>
<keyword evidence="7" id="KW-0732">Signal</keyword>
<comment type="caution">
    <text evidence="8">The sequence shown here is derived from an EMBL/GenBank/DDBJ whole genome shotgun (WGS) entry which is preliminary data.</text>
</comment>
<feature type="region of interest" description="Disordered" evidence="5">
    <location>
        <begin position="236"/>
        <end position="280"/>
    </location>
</feature>
<sequence>MRIASVLLYSLLYWKCTGSTVFRRPPGAGPTGDFRDNPQYALGEMVDLQWGTDDSPIDLFIIQASPERDPVATLFLDEHRPQGWTWRVSFNGFPDWHDPNLSNAYYLRILPAGQTDPGTTCHYFNITGSAASSPSSSLSPSSSTLSSVSSPTRASSATSTPKPGGDELSGGAVAGIAIGATAGTLVVVGIAGFLFWRRWKNNKKGRGEEAAAATTASDTNEINLYKRDTSVPSRELYGESARPFEAEGSEPSDMRFEMSGDSVTRSESVGFHQAAGRGRY</sequence>
<feature type="transmembrane region" description="Helical" evidence="6">
    <location>
        <begin position="172"/>
        <end position="196"/>
    </location>
</feature>
<evidence type="ECO:0000256" key="3">
    <source>
        <dbReference type="ARBA" id="ARBA00022989"/>
    </source>
</evidence>
<dbReference type="GO" id="GO:0016020">
    <property type="term" value="C:membrane"/>
    <property type="evidence" value="ECO:0007669"/>
    <property type="project" value="UniProtKB-SubCell"/>
</dbReference>
<accession>A0AAJ0EMF0</accession>
<dbReference type="InterPro" id="IPR051694">
    <property type="entry name" value="Immunoregulatory_rcpt-like"/>
</dbReference>
<feature type="region of interest" description="Disordered" evidence="5">
    <location>
        <begin position="132"/>
        <end position="166"/>
    </location>
</feature>
<comment type="subcellular location">
    <subcellularLocation>
        <location evidence="1">Membrane</location>
        <topology evidence="1">Single-pass membrane protein</topology>
    </subcellularLocation>
</comment>
<evidence type="ECO:0000256" key="5">
    <source>
        <dbReference type="SAM" id="MobiDB-lite"/>
    </source>
</evidence>
<evidence type="ECO:0000256" key="1">
    <source>
        <dbReference type="ARBA" id="ARBA00004167"/>
    </source>
</evidence>
<reference evidence="8" key="1">
    <citation type="submission" date="2021-06" db="EMBL/GenBank/DDBJ databases">
        <title>Comparative genomics, transcriptomics and evolutionary studies reveal genomic signatures of adaptation to plant cell wall in hemibiotrophic fungi.</title>
        <authorList>
            <consortium name="DOE Joint Genome Institute"/>
            <person name="Baroncelli R."/>
            <person name="Diaz J.F."/>
            <person name="Benocci T."/>
            <person name="Peng M."/>
            <person name="Battaglia E."/>
            <person name="Haridas S."/>
            <person name="Andreopoulos W."/>
            <person name="Labutti K."/>
            <person name="Pangilinan J."/>
            <person name="Floch G.L."/>
            <person name="Makela M.R."/>
            <person name="Henrissat B."/>
            <person name="Grigoriev I.V."/>
            <person name="Crouch J.A."/>
            <person name="De Vries R.P."/>
            <person name="Sukno S.A."/>
            <person name="Thon M.R."/>
        </authorList>
    </citation>
    <scope>NUCLEOTIDE SEQUENCE</scope>
    <source>
        <strain evidence="8">CBS 102054</strain>
    </source>
</reference>
<keyword evidence="4 6" id="KW-0472">Membrane</keyword>
<feature type="chain" id="PRO_5042510660" evidence="7">
    <location>
        <begin position="20"/>
        <end position="280"/>
    </location>
</feature>
<keyword evidence="3 6" id="KW-1133">Transmembrane helix</keyword>
<proteinExistence type="predicted"/>
<feature type="signal peptide" evidence="7">
    <location>
        <begin position="1"/>
        <end position="19"/>
    </location>
</feature>
<evidence type="ECO:0000256" key="2">
    <source>
        <dbReference type="ARBA" id="ARBA00022692"/>
    </source>
</evidence>
<keyword evidence="9" id="KW-1185">Reference proteome</keyword>
<dbReference type="GO" id="GO:0071944">
    <property type="term" value="C:cell periphery"/>
    <property type="evidence" value="ECO:0007669"/>
    <property type="project" value="UniProtKB-ARBA"/>
</dbReference>
<evidence type="ECO:0000313" key="8">
    <source>
        <dbReference type="EMBL" id="KAK1654544.1"/>
    </source>
</evidence>
<evidence type="ECO:0000256" key="7">
    <source>
        <dbReference type="SAM" id="SignalP"/>
    </source>
</evidence>
<keyword evidence="2 6" id="KW-0812">Transmembrane</keyword>
<evidence type="ECO:0000256" key="6">
    <source>
        <dbReference type="SAM" id="Phobius"/>
    </source>
</evidence>
<feature type="compositionally biased region" description="Low complexity" evidence="5">
    <location>
        <begin position="132"/>
        <end position="161"/>
    </location>
</feature>
<dbReference type="RefSeq" id="XP_060450588.1">
    <property type="nucleotide sequence ID" value="XM_060589492.1"/>
</dbReference>
<dbReference type="GeneID" id="85474354"/>
<dbReference type="EMBL" id="JAHMHQ010000002">
    <property type="protein sequence ID" value="KAK1654544.1"/>
    <property type="molecule type" value="Genomic_DNA"/>
</dbReference>
<organism evidence="8 9">
    <name type="scientific">Colletotrichum phormii</name>
    <dbReference type="NCBI Taxonomy" id="359342"/>
    <lineage>
        <taxon>Eukaryota</taxon>
        <taxon>Fungi</taxon>
        <taxon>Dikarya</taxon>
        <taxon>Ascomycota</taxon>
        <taxon>Pezizomycotina</taxon>
        <taxon>Sordariomycetes</taxon>
        <taxon>Hypocreomycetidae</taxon>
        <taxon>Glomerellales</taxon>
        <taxon>Glomerellaceae</taxon>
        <taxon>Colletotrichum</taxon>
        <taxon>Colletotrichum acutatum species complex</taxon>
    </lineage>
</organism>
<name>A0AAJ0EMF0_9PEZI</name>
<dbReference type="PANTHER" id="PTHR15549">
    <property type="entry name" value="PAIRED IMMUNOGLOBULIN-LIKE TYPE 2 RECEPTOR"/>
    <property type="match status" value="1"/>
</dbReference>
<evidence type="ECO:0000313" key="9">
    <source>
        <dbReference type="Proteomes" id="UP001243989"/>
    </source>
</evidence>
<protein>
    <submittedName>
        <fullName evidence="8">Uncharacterized protein</fullName>
    </submittedName>
</protein>
<gene>
    <name evidence="8" type="ORF">BDP81DRAFT_415998</name>
</gene>
<dbReference type="Proteomes" id="UP001243989">
    <property type="component" value="Unassembled WGS sequence"/>
</dbReference>
<dbReference type="AlphaFoldDB" id="A0AAJ0EMF0"/>